<dbReference type="HAMAP" id="MF_00127">
    <property type="entry name" value="His_tRNA_synth"/>
    <property type="match status" value="1"/>
</dbReference>
<feature type="region of interest" description="Disordered" evidence="11">
    <location>
        <begin position="58"/>
        <end position="85"/>
    </location>
</feature>
<dbReference type="PANTHER" id="PTHR43707">
    <property type="entry name" value="HISTIDYL-TRNA SYNTHETASE"/>
    <property type="match status" value="1"/>
</dbReference>
<dbReference type="PROSITE" id="PS50862">
    <property type="entry name" value="AA_TRNA_LIGASE_II"/>
    <property type="match status" value="1"/>
</dbReference>
<dbReference type="eggNOG" id="KOG1936">
    <property type="taxonomic scope" value="Eukaryota"/>
</dbReference>
<dbReference type="RefSeq" id="XP_005842540.1">
    <property type="nucleotide sequence ID" value="XM_005842483.1"/>
</dbReference>
<evidence type="ECO:0000256" key="9">
    <source>
        <dbReference type="ARBA" id="ARBA00047639"/>
    </source>
</evidence>
<dbReference type="FunFam" id="3.30.930.10:FF:000054">
    <property type="entry name" value="Histidine--tRNA ligase chloroplastic/mitochondrial"/>
    <property type="match status" value="1"/>
</dbReference>
<keyword evidence="4" id="KW-0547">Nucleotide-binding</keyword>
<comment type="similarity">
    <text evidence="1">Belongs to the class-II aminoacyl-tRNA synthetase family.</text>
</comment>
<feature type="signal peptide" evidence="12">
    <location>
        <begin position="1"/>
        <end position="20"/>
    </location>
</feature>
<name>L1K527_GUITC</name>
<dbReference type="AlphaFoldDB" id="L1K527"/>
<feature type="chain" id="PRO_5008772198" description="histidine--tRNA ligase" evidence="12">
    <location>
        <begin position="21"/>
        <end position="507"/>
    </location>
</feature>
<accession>L1K527</accession>
<feature type="binding site" evidence="10">
    <location>
        <position position="184"/>
    </location>
    <ligand>
        <name>L-histidine</name>
        <dbReference type="ChEBI" id="CHEBI:57595"/>
    </ligand>
</feature>
<evidence type="ECO:0000256" key="1">
    <source>
        <dbReference type="ARBA" id="ARBA00008226"/>
    </source>
</evidence>
<dbReference type="GO" id="GO:0004821">
    <property type="term" value="F:histidine-tRNA ligase activity"/>
    <property type="evidence" value="ECO:0007669"/>
    <property type="project" value="UniProtKB-EC"/>
</dbReference>
<dbReference type="FunFam" id="3.40.50.800:FF:000017">
    <property type="entry name" value="Histidine--tRNA ligase chloroplastic/mitochondrial"/>
    <property type="match status" value="1"/>
</dbReference>
<reference evidence="16" key="2">
    <citation type="submission" date="2012-11" db="EMBL/GenBank/DDBJ databases">
        <authorList>
            <person name="Kuo A."/>
            <person name="Curtis B.A."/>
            <person name="Tanifuji G."/>
            <person name="Burki F."/>
            <person name="Gruber A."/>
            <person name="Irimia M."/>
            <person name="Maruyama S."/>
            <person name="Arias M.C."/>
            <person name="Ball S.G."/>
            <person name="Gile G.H."/>
            <person name="Hirakawa Y."/>
            <person name="Hopkins J.F."/>
            <person name="Rensing S.A."/>
            <person name="Schmutz J."/>
            <person name="Symeonidi A."/>
            <person name="Elias M."/>
            <person name="Eveleigh R.J."/>
            <person name="Herman E.K."/>
            <person name="Klute M.J."/>
            <person name="Nakayama T."/>
            <person name="Obornik M."/>
            <person name="Reyes-Prieto A."/>
            <person name="Armbrust E.V."/>
            <person name="Aves S.J."/>
            <person name="Beiko R.G."/>
            <person name="Coutinho P."/>
            <person name="Dacks J.B."/>
            <person name="Durnford D.G."/>
            <person name="Fast N.M."/>
            <person name="Green B.R."/>
            <person name="Grisdale C."/>
            <person name="Hempe F."/>
            <person name="Henrissat B."/>
            <person name="Hoppner M.P."/>
            <person name="Ishida K.-I."/>
            <person name="Kim E."/>
            <person name="Koreny L."/>
            <person name="Kroth P.G."/>
            <person name="Liu Y."/>
            <person name="Malik S.-B."/>
            <person name="Maier U.G."/>
            <person name="McRose D."/>
            <person name="Mock T."/>
            <person name="Neilson J.A."/>
            <person name="Onodera N.T."/>
            <person name="Poole A.M."/>
            <person name="Pritham E.J."/>
            <person name="Richards T.A."/>
            <person name="Rocap G."/>
            <person name="Roy S.W."/>
            <person name="Sarai C."/>
            <person name="Schaack S."/>
            <person name="Shirato S."/>
            <person name="Slamovits C.H."/>
            <person name="Spencer D.F."/>
            <person name="Suzuki S."/>
            <person name="Worden A.Z."/>
            <person name="Zauner S."/>
            <person name="Barry K."/>
            <person name="Bell C."/>
            <person name="Bharti A.K."/>
            <person name="Crow J.A."/>
            <person name="Grimwood J."/>
            <person name="Kramer R."/>
            <person name="Lindquist E."/>
            <person name="Lucas S."/>
            <person name="Salamov A."/>
            <person name="McFadden G.I."/>
            <person name="Lane C.E."/>
            <person name="Keeling P.J."/>
            <person name="Gray M.W."/>
            <person name="Grigoriev I.V."/>
            <person name="Archibald J.M."/>
        </authorList>
    </citation>
    <scope>NUCLEOTIDE SEQUENCE</scope>
    <source>
        <strain evidence="16">CCMP2712</strain>
    </source>
</reference>
<dbReference type="SUPFAM" id="SSF55681">
    <property type="entry name" value="Class II aaRS and biotin synthetases"/>
    <property type="match status" value="1"/>
</dbReference>
<evidence type="ECO:0000313" key="16">
    <source>
        <dbReference type="Proteomes" id="UP000011087"/>
    </source>
</evidence>
<dbReference type="Gene3D" id="3.40.50.800">
    <property type="entry name" value="Anticodon-binding domain"/>
    <property type="match status" value="1"/>
</dbReference>
<evidence type="ECO:0000313" key="15">
    <source>
        <dbReference type="EnsemblProtists" id="EKX55560"/>
    </source>
</evidence>
<feature type="binding site" evidence="10">
    <location>
        <position position="342"/>
    </location>
    <ligand>
        <name>L-histidine</name>
        <dbReference type="ChEBI" id="CHEBI:57595"/>
    </ligand>
</feature>
<dbReference type="InterPro" id="IPR004516">
    <property type="entry name" value="HisRS/HisZ"/>
</dbReference>
<evidence type="ECO:0000256" key="10">
    <source>
        <dbReference type="PIRSR" id="PIRSR001549-1"/>
    </source>
</evidence>
<evidence type="ECO:0000256" key="12">
    <source>
        <dbReference type="SAM" id="SignalP"/>
    </source>
</evidence>
<keyword evidence="12" id="KW-0732">Signal</keyword>
<dbReference type="GO" id="GO:0006427">
    <property type="term" value="P:histidyl-tRNA aminoacylation"/>
    <property type="evidence" value="ECO:0007669"/>
    <property type="project" value="InterPro"/>
</dbReference>
<dbReference type="InterPro" id="IPR041715">
    <property type="entry name" value="HisRS-like_core"/>
</dbReference>
<evidence type="ECO:0000313" key="14">
    <source>
        <dbReference type="EMBL" id="EKX55560.1"/>
    </source>
</evidence>
<proteinExistence type="inferred from homology"/>
<dbReference type="PIRSF" id="PIRSF001549">
    <property type="entry name" value="His-tRNA_synth"/>
    <property type="match status" value="1"/>
</dbReference>
<dbReference type="PANTHER" id="PTHR43707:SF1">
    <property type="entry name" value="HISTIDINE--TRNA LIGASE, MITOCHONDRIAL-RELATED"/>
    <property type="match status" value="1"/>
</dbReference>
<dbReference type="NCBIfam" id="TIGR00442">
    <property type="entry name" value="hisS"/>
    <property type="match status" value="1"/>
</dbReference>
<reference evidence="14 16" key="1">
    <citation type="journal article" date="2012" name="Nature">
        <title>Algal genomes reveal evolutionary mosaicism and the fate of nucleomorphs.</title>
        <authorList>
            <consortium name="DOE Joint Genome Institute"/>
            <person name="Curtis B.A."/>
            <person name="Tanifuji G."/>
            <person name="Burki F."/>
            <person name="Gruber A."/>
            <person name="Irimia M."/>
            <person name="Maruyama S."/>
            <person name="Arias M.C."/>
            <person name="Ball S.G."/>
            <person name="Gile G.H."/>
            <person name="Hirakawa Y."/>
            <person name="Hopkins J.F."/>
            <person name="Kuo A."/>
            <person name="Rensing S.A."/>
            <person name="Schmutz J."/>
            <person name="Symeonidi A."/>
            <person name="Elias M."/>
            <person name="Eveleigh R.J."/>
            <person name="Herman E.K."/>
            <person name="Klute M.J."/>
            <person name="Nakayama T."/>
            <person name="Obornik M."/>
            <person name="Reyes-Prieto A."/>
            <person name="Armbrust E.V."/>
            <person name="Aves S.J."/>
            <person name="Beiko R.G."/>
            <person name="Coutinho P."/>
            <person name="Dacks J.B."/>
            <person name="Durnford D.G."/>
            <person name="Fast N.M."/>
            <person name="Green B.R."/>
            <person name="Grisdale C.J."/>
            <person name="Hempel F."/>
            <person name="Henrissat B."/>
            <person name="Hoppner M.P."/>
            <person name="Ishida K."/>
            <person name="Kim E."/>
            <person name="Koreny L."/>
            <person name="Kroth P.G."/>
            <person name="Liu Y."/>
            <person name="Malik S.B."/>
            <person name="Maier U.G."/>
            <person name="McRose D."/>
            <person name="Mock T."/>
            <person name="Neilson J.A."/>
            <person name="Onodera N.T."/>
            <person name="Poole A.M."/>
            <person name="Pritham E.J."/>
            <person name="Richards T.A."/>
            <person name="Rocap G."/>
            <person name="Roy S.W."/>
            <person name="Sarai C."/>
            <person name="Schaack S."/>
            <person name="Shirato S."/>
            <person name="Slamovits C.H."/>
            <person name="Spencer D.F."/>
            <person name="Suzuki S."/>
            <person name="Worden A.Z."/>
            <person name="Zauner S."/>
            <person name="Barry K."/>
            <person name="Bell C."/>
            <person name="Bharti A.K."/>
            <person name="Crow J.A."/>
            <person name="Grimwood J."/>
            <person name="Kramer R."/>
            <person name="Lindquist E."/>
            <person name="Lucas S."/>
            <person name="Salamov A."/>
            <person name="McFadden G.I."/>
            <person name="Lane C.E."/>
            <person name="Keeling P.J."/>
            <person name="Gray M.W."/>
            <person name="Grigoriev I.V."/>
            <person name="Archibald J.M."/>
        </authorList>
    </citation>
    <scope>NUCLEOTIDE SEQUENCE</scope>
    <source>
        <strain evidence="14 16">CCMP2712</strain>
    </source>
</reference>
<organism evidence="14">
    <name type="scientific">Guillardia theta (strain CCMP2712)</name>
    <name type="common">Cryptophyte</name>
    <dbReference type="NCBI Taxonomy" id="905079"/>
    <lineage>
        <taxon>Eukaryota</taxon>
        <taxon>Cryptophyceae</taxon>
        <taxon>Pyrenomonadales</taxon>
        <taxon>Geminigeraceae</taxon>
        <taxon>Guillardia</taxon>
    </lineage>
</organism>
<evidence type="ECO:0000256" key="6">
    <source>
        <dbReference type="ARBA" id="ARBA00022917"/>
    </source>
</evidence>
<dbReference type="EnsemblProtists" id="EKX55560">
    <property type="protein sequence ID" value="EKX55560"/>
    <property type="gene ID" value="GUITHDRAFT_193369"/>
</dbReference>
<dbReference type="OrthoDB" id="1906957at2759"/>
<dbReference type="GO" id="GO:0005524">
    <property type="term" value="F:ATP binding"/>
    <property type="evidence" value="ECO:0007669"/>
    <property type="project" value="UniProtKB-KW"/>
</dbReference>
<reference evidence="15" key="3">
    <citation type="submission" date="2015-06" db="UniProtKB">
        <authorList>
            <consortium name="EnsemblProtists"/>
        </authorList>
    </citation>
    <scope>IDENTIFICATION</scope>
</reference>
<dbReference type="Proteomes" id="UP000011087">
    <property type="component" value="Unassembled WGS sequence"/>
</dbReference>
<dbReference type="GO" id="GO:0005737">
    <property type="term" value="C:cytoplasm"/>
    <property type="evidence" value="ECO:0007669"/>
    <property type="project" value="InterPro"/>
</dbReference>
<dbReference type="InterPro" id="IPR045864">
    <property type="entry name" value="aa-tRNA-synth_II/BPL/LPL"/>
</dbReference>
<keyword evidence="16" id="KW-1185">Reference proteome</keyword>
<keyword evidence="6" id="KW-0648">Protein biosynthesis</keyword>
<dbReference type="CDD" id="cd00773">
    <property type="entry name" value="HisRS-like_core"/>
    <property type="match status" value="1"/>
</dbReference>
<gene>
    <name evidence="14" type="ORF">GUITHDRAFT_193369</name>
</gene>
<evidence type="ECO:0000256" key="11">
    <source>
        <dbReference type="SAM" id="MobiDB-lite"/>
    </source>
</evidence>
<keyword evidence="5" id="KW-0067">ATP-binding</keyword>
<evidence type="ECO:0000256" key="8">
    <source>
        <dbReference type="ARBA" id="ARBA00030619"/>
    </source>
</evidence>
<keyword evidence="3" id="KW-0436">Ligase</keyword>
<evidence type="ECO:0000256" key="7">
    <source>
        <dbReference type="ARBA" id="ARBA00023146"/>
    </source>
</evidence>
<dbReference type="SUPFAM" id="SSF52954">
    <property type="entry name" value="Class II aaRS ABD-related"/>
    <property type="match status" value="1"/>
</dbReference>
<sequence>MRRVVAMLMIMAASAPRCAAFSSSFLSYERRGSQAFKMLSRQSTRSFSVSMSGTSQGRASAAVAQSKEKSTGKKEKLDLKPPKGTRDFYPEDMRMRNWLFGHWKDVARLHGFEEYDAPVLESEELYIRKAGEEVTQQLYNFEDKGERRVSLRPEMTPSLARMVMARGKSLTLPVKWFSIPQCWRYERMTRGRRREHYQWNMDIWGVPGIEAEAELLSAIVTFFKRVGITSQDVGIKVNSRAVLSEVLTAMGVPADKFAATCVLVDKLEKVKLDDIRGEMQELGLTDEIITKLVATLSIKDLDALEQTLGNGSKALAQLKQLMEYAEAYGFRDWLIFDASVVRGLAYYTGVVFEGFDRKGELRAICGGGRYDELLATFGGEPLPAVGFGFGDAVIAELLKDRNLLPNFDNNKVDVVVFPLSPSVYASAAAVSGVVRSKSISSDLVLEDKKMKWAFKHAERLGASHLVIIGEDEIAKGIVQVKNLAKGEQVEVEVSKVSDFIAEQLASS</sequence>
<protein>
    <recommendedName>
        <fullName evidence="2">histidine--tRNA ligase</fullName>
        <ecNumber evidence="2">6.1.1.21</ecNumber>
    </recommendedName>
    <alternativeName>
        <fullName evidence="8">Histidyl-tRNA synthetase</fullName>
    </alternativeName>
</protein>
<feature type="binding site" evidence="10">
    <location>
        <position position="198"/>
    </location>
    <ligand>
        <name>L-histidine</name>
        <dbReference type="ChEBI" id="CHEBI:57595"/>
    </ligand>
</feature>
<dbReference type="InterPro" id="IPR036621">
    <property type="entry name" value="Anticodon-bd_dom_sf"/>
</dbReference>
<dbReference type="InterPro" id="IPR006195">
    <property type="entry name" value="aa-tRNA-synth_II"/>
</dbReference>
<evidence type="ECO:0000256" key="2">
    <source>
        <dbReference type="ARBA" id="ARBA00012815"/>
    </source>
</evidence>
<feature type="binding site" evidence="10">
    <location>
        <begin position="346"/>
        <end position="347"/>
    </location>
    <ligand>
        <name>L-histidine</name>
        <dbReference type="ChEBI" id="CHEBI:57595"/>
    </ligand>
</feature>
<keyword evidence="7" id="KW-0030">Aminoacyl-tRNA synthetase</keyword>
<dbReference type="Pfam" id="PF13393">
    <property type="entry name" value="tRNA-synt_His"/>
    <property type="match status" value="1"/>
</dbReference>
<evidence type="ECO:0000256" key="4">
    <source>
        <dbReference type="ARBA" id="ARBA00022741"/>
    </source>
</evidence>
<dbReference type="Gene3D" id="3.30.930.10">
    <property type="entry name" value="Bira Bifunctional Protein, Domain 2"/>
    <property type="match status" value="1"/>
</dbReference>
<dbReference type="PaxDb" id="55529-EKX55560"/>
<comment type="catalytic activity">
    <reaction evidence="9">
        <text>tRNA(His) + L-histidine + ATP = L-histidyl-tRNA(His) + AMP + diphosphate + H(+)</text>
        <dbReference type="Rhea" id="RHEA:17313"/>
        <dbReference type="Rhea" id="RHEA-COMP:9665"/>
        <dbReference type="Rhea" id="RHEA-COMP:9689"/>
        <dbReference type="ChEBI" id="CHEBI:15378"/>
        <dbReference type="ChEBI" id="CHEBI:30616"/>
        <dbReference type="ChEBI" id="CHEBI:33019"/>
        <dbReference type="ChEBI" id="CHEBI:57595"/>
        <dbReference type="ChEBI" id="CHEBI:78442"/>
        <dbReference type="ChEBI" id="CHEBI:78527"/>
        <dbReference type="ChEBI" id="CHEBI:456215"/>
        <dbReference type="EC" id="6.1.1.21"/>
    </reaction>
</comment>
<dbReference type="EC" id="6.1.1.21" evidence="2"/>
<feature type="compositionally biased region" description="Basic and acidic residues" evidence="11">
    <location>
        <begin position="66"/>
        <end position="85"/>
    </location>
</feature>
<dbReference type="Pfam" id="PF03129">
    <property type="entry name" value="HGTP_anticodon"/>
    <property type="match status" value="1"/>
</dbReference>
<evidence type="ECO:0000256" key="3">
    <source>
        <dbReference type="ARBA" id="ARBA00022598"/>
    </source>
</evidence>
<dbReference type="InterPro" id="IPR015807">
    <property type="entry name" value="His-tRNA-ligase"/>
</dbReference>
<dbReference type="STRING" id="905079.L1K527"/>
<dbReference type="EMBL" id="JH992965">
    <property type="protein sequence ID" value="EKX55560.1"/>
    <property type="molecule type" value="Genomic_DNA"/>
</dbReference>
<dbReference type="GeneID" id="17311923"/>
<feature type="domain" description="Aminoacyl-transfer RNA synthetases class-II family profile" evidence="13">
    <location>
        <begin position="84"/>
        <end position="405"/>
    </location>
</feature>
<dbReference type="KEGG" id="gtt:GUITHDRAFT_193369"/>
<dbReference type="InterPro" id="IPR004154">
    <property type="entry name" value="Anticodon-bd"/>
</dbReference>
<feature type="binding site" evidence="10">
    <location>
        <begin position="154"/>
        <end position="156"/>
    </location>
    <ligand>
        <name>L-histidine</name>
        <dbReference type="ChEBI" id="CHEBI:57595"/>
    </ligand>
</feature>
<feature type="binding site" evidence="10">
    <location>
        <position position="202"/>
    </location>
    <ligand>
        <name>L-histidine</name>
        <dbReference type="ChEBI" id="CHEBI:57595"/>
    </ligand>
</feature>
<evidence type="ECO:0000259" key="13">
    <source>
        <dbReference type="PROSITE" id="PS50862"/>
    </source>
</evidence>
<evidence type="ECO:0000256" key="5">
    <source>
        <dbReference type="ARBA" id="ARBA00022840"/>
    </source>
</evidence>